<dbReference type="InterPro" id="IPR012797">
    <property type="entry name" value="CobF"/>
</dbReference>
<dbReference type="GO" id="GO:0043819">
    <property type="term" value="F:precorrin-6A synthase (deacetylating) activity"/>
    <property type="evidence" value="ECO:0007669"/>
    <property type="project" value="UniProtKB-EC"/>
</dbReference>
<dbReference type="NCBIfam" id="TIGR02434">
    <property type="entry name" value="CobF"/>
    <property type="match status" value="1"/>
</dbReference>
<keyword evidence="3 6" id="KW-0489">Methyltransferase</keyword>
<keyword evidence="4 6" id="KW-0808">Transferase</keyword>
<dbReference type="InterPro" id="IPR014776">
    <property type="entry name" value="4pyrrole_Mease_sub2"/>
</dbReference>
<evidence type="ECO:0000256" key="4">
    <source>
        <dbReference type="ARBA" id="ARBA00022679"/>
    </source>
</evidence>
<keyword evidence="5 6" id="KW-0949">S-adenosyl-L-methionine</keyword>
<dbReference type="InterPro" id="IPR000878">
    <property type="entry name" value="4pyrrol_Mease"/>
</dbReference>
<name>A0A2R8ACZ8_9RHOB</name>
<dbReference type="CDD" id="cd11643">
    <property type="entry name" value="Precorrin-6A-synthase"/>
    <property type="match status" value="1"/>
</dbReference>
<evidence type="ECO:0000313" key="9">
    <source>
        <dbReference type="Proteomes" id="UP000244932"/>
    </source>
</evidence>
<dbReference type="EMBL" id="OMKW01000003">
    <property type="protein sequence ID" value="SPF30106.1"/>
    <property type="molecule type" value="Genomic_DNA"/>
</dbReference>
<evidence type="ECO:0000256" key="5">
    <source>
        <dbReference type="ARBA" id="ARBA00022691"/>
    </source>
</evidence>
<evidence type="ECO:0000256" key="3">
    <source>
        <dbReference type="ARBA" id="ARBA00022603"/>
    </source>
</evidence>
<organism evidence="8 9">
    <name type="scientific">Pontivivens insulae</name>
    <dbReference type="NCBI Taxonomy" id="1639689"/>
    <lineage>
        <taxon>Bacteria</taxon>
        <taxon>Pseudomonadati</taxon>
        <taxon>Pseudomonadota</taxon>
        <taxon>Alphaproteobacteria</taxon>
        <taxon>Rhodobacterales</taxon>
        <taxon>Paracoccaceae</taxon>
        <taxon>Pontivivens</taxon>
    </lineage>
</organism>
<comment type="pathway">
    <text evidence="1">Cofactor biosynthesis; adenosylcobalamin biosynthesis.</text>
</comment>
<comment type="function">
    <text evidence="6">Catalyzes the methylation of C-1 in precorrin-5 and the subsequent extrusion of acetic acid from the resulting intermediate to form cobalt-precorrin-6A.</text>
</comment>
<dbReference type="GO" id="GO:0009236">
    <property type="term" value="P:cobalamin biosynthetic process"/>
    <property type="evidence" value="ECO:0007669"/>
    <property type="project" value="UniProtKB-KW"/>
</dbReference>
<dbReference type="Pfam" id="PF00590">
    <property type="entry name" value="TP_methylase"/>
    <property type="match status" value="1"/>
</dbReference>
<dbReference type="InterPro" id="IPR014777">
    <property type="entry name" value="4pyrrole_Mease_sub1"/>
</dbReference>
<dbReference type="GO" id="GO:0032259">
    <property type="term" value="P:methylation"/>
    <property type="evidence" value="ECO:0007669"/>
    <property type="project" value="UniProtKB-KW"/>
</dbReference>
<proteinExistence type="predicted"/>
<evidence type="ECO:0000256" key="6">
    <source>
        <dbReference type="PIRNR" id="PIRNR036525"/>
    </source>
</evidence>
<sequence>MIPTLTLIGIGTGHPDHLTEQARKAIRSADLILVPHKGSSKSDLADLRFQIIEGLRPLDETVVTFQMPVRDGTRDYVDAVNQWHDEIAAIWTGKIVDAGNPENAALLVWGDPSLYDSTIRIAKRLDPLRKIVVVPGLTSVQLLTAAHAIPLNTLAAPVTITTGRRLRDQGWPDGAETLAVMLDGGCAFRHLDPGDFDIWWGAYLGMAEEILCSGPLADVSEQIQRLRAEARADHGWIMDVYLLRRRA</sequence>
<feature type="domain" description="Tetrapyrrole methylase" evidence="7">
    <location>
        <begin position="4"/>
        <end position="219"/>
    </location>
</feature>
<gene>
    <name evidence="8" type="ORF">POI8812_02436</name>
</gene>
<dbReference type="PANTHER" id="PTHR43467:SF1">
    <property type="entry name" value="PRECORRIN-6A SYNTHASE [DEACETYLATING]"/>
    <property type="match status" value="1"/>
</dbReference>
<dbReference type="SUPFAM" id="SSF53790">
    <property type="entry name" value="Tetrapyrrole methylase"/>
    <property type="match status" value="1"/>
</dbReference>
<dbReference type="AlphaFoldDB" id="A0A2R8ACZ8"/>
<evidence type="ECO:0000259" key="7">
    <source>
        <dbReference type="Pfam" id="PF00590"/>
    </source>
</evidence>
<protein>
    <recommendedName>
        <fullName evidence="6">Precorrin-6A synthase [deacetylating]</fullName>
        <ecNumber evidence="6">2.1.1.152</ecNumber>
    </recommendedName>
</protein>
<dbReference type="Gene3D" id="3.30.950.10">
    <property type="entry name" value="Methyltransferase, Cobalt-precorrin-4 Transmethylase, Domain 2"/>
    <property type="match status" value="1"/>
</dbReference>
<evidence type="ECO:0000313" key="8">
    <source>
        <dbReference type="EMBL" id="SPF30106.1"/>
    </source>
</evidence>
<evidence type="ECO:0000256" key="1">
    <source>
        <dbReference type="ARBA" id="ARBA00004953"/>
    </source>
</evidence>
<keyword evidence="9" id="KW-1185">Reference proteome</keyword>
<reference evidence="8 9" key="1">
    <citation type="submission" date="2018-03" db="EMBL/GenBank/DDBJ databases">
        <authorList>
            <person name="Keele B.F."/>
        </authorList>
    </citation>
    <scope>NUCLEOTIDE SEQUENCE [LARGE SCALE GENOMIC DNA]</scope>
    <source>
        <strain evidence="8 9">CeCT 8812</strain>
    </source>
</reference>
<dbReference type="Gene3D" id="3.40.1010.10">
    <property type="entry name" value="Cobalt-precorrin-4 Transmethylase, Domain 1"/>
    <property type="match status" value="1"/>
</dbReference>
<dbReference type="Proteomes" id="UP000244932">
    <property type="component" value="Unassembled WGS sequence"/>
</dbReference>
<dbReference type="PIRSF" id="PIRSF036525">
    <property type="entry name" value="CobF"/>
    <property type="match status" value="1"/>
</dbReference>
<dbReference type="EC" id="2.1.1.152" evidence="6"/>
<keyword evidence="2" id="KW-0169">Cobalamin biosynthesis</keyword>
<evidence type="ECO:0000256" key="2">
    <source>
        <dbReference type="ARBA" id="ARBA00022573"/>
    </source>
</evidence>
<comment type="catalytic activity">
    <reaction evidence="6">
        <text>precorrin-5 + S-adenosyl-L-methionine + H2O = precorrin-6A + acetate + S-adenosyl-L-homocysteine + 2 H(+)</text>
        <dbReference type="Rhea" id="RHEA:18261"/>
        <dbReference type="ChEBI" id="CHEBI:15377"/>
        <dbReference type="ChEBI" id="CHEBI:15378"/>
        <dbReference type="ChEBI" id="CHEBI:30089"/>
        <dbReference type="ChEBI" id="CHEBI:57856"/>
        <dbReference type="ChEBI" id="CHEBI:59789"/>
        <dbReference type="ChEBI" id="CHEBI:77871"/>
        <dbReference type="ChEBI" id="CHEBI:77872"/>
        <dbReference type="EC" id="2.1.1.152"/>
    </reaction>
</comment>
<accession>A0A2R8ACZ8</accession>
<dbReference type="InterPro" id="IPR035996">
    <property type="entry name" value="4pyrrol_Methylase_sf"/>
</dbReference>
<dbReference type="PANTHER" id="PTHR43467">
    <property type="entry name" value="COBALT-PRECORRIN-2 C(20)-METHYLTRANSFERASE"/>
    <property type="match status" value="1"/>
</dbReference>